<dbReference type="Proteomes" id="UP000609531">
    <property type="component" value="Unassembled WGS sequence"/>
</dbReference>
<dbReference type="GO" id="GO:0051287">
    <property type="term" value="F:NAD binding"/>
    <property type="evidence" value="ECO:0007669"/>
    <property type="project" value="InterPro"/>
</dbReference>
<keyword evidence="1" id="KW-0560">Oxidoreductase</keyword>
<feature type="domain" description="3-hydroxyisobutyrate dehydrogenase-like NAD-binding" evidence="5">
    <location>
        <begin position="170"/>
        <end position="287"/>
    </location>
</feature>
<evidence type="ECO:0000256" key="1">
    <source>
        <dbReference type="ARBA" id="ARBA00023002"/>
    </source>
</evidence>
<keyword evidence="7" id="KW-1185">Reference proteome</keyword>
<dbReference type="Pfam" id="PF14833">
    <property type="entry name" value="NAD_binding_11"/>
    <property type="match status" value="1"/>
</dbReference>
<dbReference type="GO" id="GO:0016491">
    <property type="term" value="F:oxidoreductase activity"/>
    <property type="evidence" value="ECO:0007669"/>
    <property type="project" value="UniProtKB-KW"/>
</dbReference>
<dbReference type="InterPro" id="IPR013328">
    <property type="entry name" value="6PGD_dom2"/>
</dbReference>
<dbReference type="Pfam" id="PF03446">
    <property type="entry name" value="NAD_binding_2"/>
    <property type="match status" value="1"/>
</dbReference>
<sequence>MDDQRTLGFVGLGTMGQLMALNLAKAGAPLIVWNRSAEKCEPLRAAGATVAASLDEVFSHAETVILMLADEAAVDAVLARGTADFAERVAGRTIVHMGTVSPGYSQGLEADIRAAGGRYVEAPVSGSRKPAEAGQLVAMLAGEPAAVDAVRPLLAPLCHQTIACGPVPNGLLMKLASNALLLPTVVAVAEAFHLADRFGLDRQLFAEVIGGGQLASPIARVKAQKLAAGDFAVQAAVPDALKNNRLAAEAARAANAASPLLDVTEALYAETLALGLGDADLVAVLRAIEARSAVGGR</sequence>
<dbReference type="EMBL" id="JAEKJA010000006">
    <property type="protein sequence ID" value="MBJ3775659.1"/>
    <property type="molecule type" value="Genomic_DNA"/>
</dbReference>
<evidence type="ECO:0000259" key="4">
    <source>
        <dbReference type="Pfam" id="PF03446"/>
    </source>
</evidence>
<dbReference type="InterPro" id="IPR002204">
    <property type="entry name" value="3-OH-isobutyrate_DH-rel_CS"/>
</dbReference>
<dbReference type="InterPro" id="IPR008927">
    <property type="entry name" value="6-PGluconate_DH-like_C_sf"/>
</dbReference>
<dbReference type="RefSeq" id="WP_198881564.1">
    <property type="nucleotide sequence ID" value="NZ_JAEKJA010000006.1"/>
</dbReference>
<comment type="caution">
    <text evidence="6">The sequence shown here is derived from an EMBL/GenBank/DDBJ whole genome shotgun (WGS) entry which is preliminary data.</text>
</comment>
<dbReference type="PIRSF" id="PIRSF000103">
    <property type="entry name" value="HIBADH"/>
    <property type="match status" value="1"/>
</dbReference>
<evidence type="ECO:0000313" key="6">
    <source>
        <dbReference type="EMBL" id="MBJ3775659.1"/>
    </source>
</evidence>
<gene>
    <name evidence="6" type="ORF">JCR33_08185</name>
</gene>
<dbReference type="PANTHER" id="PTHR43580:SF2">
    <property type="entry name" value="CYTOKINE-LIKE NUCLEAR FACTOR N-PAC"/>
    <property type="match status" value="1"/>
</dbReference>
<dbReference type="InterPro" id="IPR036291">
    <property type="entry name" value="NAD(P)-bd_dom_sf"/>
</dbReference>
<dbReference type="GO" id="GO:0050661">
    <property type="term" value="F:NADP binding"/>
    <property type="evidence" value="ECO:0007669"/>
    <property type="project" value="InterPro"/>
</dbReference>
<keyword evidence="2" id="KW-0520">NAD</keyword>
<dbReference type="PANTHER" id="PTHR43580">
    <property type="entry name" value="OXIDOREDUCTASE GLYR1-RELATED"/>
    <property type="match status" value="1"/>
</dbReference>
<organism evidence="6 7">
    <name type="scientific">Acuticoccus mangrovi</name>
    <dbReference type="NCBI Taxonomy" id="2796142"/>
    <lineage>
        <taxon>Bacteria</taxon>
        <taxon>Pseudomonadati</taxon>
        <taxon>Pseudomonadota</taxon>
        <taxon>Alphaproteobacteria</taxon>
        <taxon>Hyphomicrobiales</taxon>
        <taxon>Amorphaceae</taxon>
        <taxon>Acuticoccus</taxon>
    </lineage>
</organism>
<accession>A0A934IQB5</accession>
<dbReference type="Gene3D" id="1.10.1040.10">
    <property type="entry name" value="N-(1-d-carboxylethyl)-l-norvaline Dehydrogenase, domain 2"/>
    <property type="match status" value="1"/>
</dbReference>
<dbReference type="GO" id="GO:0016054">
    <property type="term" value="P:organic acid catabolic process"/>
    <property type="evidence" value="ECO:0007669"/>
    <property type="project" value="UniProtKB-ARBA"/>
</dbReference>
<dbReference type="InterPro" id="IPR015815">
    <property type="entry name" value="HIBADH-related"/>
</dbReference>
<dbReference type="Gene3D" id="3.40.50.720">
    <property type="entry name" value="NAD(P)-binding Rossmann-like Domain"/>
    <property type="match status" value="1"/>
</dbReference>
<dbReference type="SUPFAM" id="SSF48179">
    <property type="entry name" value="6-phosphogluconate dehydrogenase C-terminal domain-like"/>
    <property type="match status" value="1"/>
</dbReference>
<proteinExistence type="predicted"/>
<dbReference type="AlphaFoldDB" id="A0A934IQB5"/>
<dbReference type="InterPro" id="IPR006115">
    <property type="entry name" value="6PGDH_NADP-bd"/>
</dbReference>
<feature type="active site" evidence="3">
    <location>
        <position position="174"/>
    </location>
</feature>
<evidence type="ECO:0000259" key="5">
    <source>
        <dbReference type="Pfam" id="PF14833"/>
    </source>
</evidence>
<name>A0A934IQB5_9HYPH</name>
<dbReference type="InterPro" id="IPR029154">
    <property type="entry name" value="HIBADH-like_NADP-bd"/>
</dbReference>
<dbReference type="SUPFAM" id="SSF51735">
    <property type="entry name" value="NAD(P)-binding Rossmann-fold domains"/>
    <property type="match status" value="1"/>
</dbReference>
<evidence type="ECO:0000256" key="2">
    <source>
        <dbReference type="ARBA" id="ARBA00023027"/>
    </source>
</evidence>
<evidence type="ECO:0000313" key="7">
    <source>
        <dbReference type="Proteomes" id="UP000609531"/>
    </source>
</evidence>
<protein>
    <submittedName>
        <fullName evidence="6">NAD(P)-dependent oxidoreductase</fullName>
    </submittedName>
</protein>
<reference evidence="6" key="1">
    <citation type="submission" date="2020-12" db="EMBL/GenBank/DDBJ databases">
        <title>Bacterial taxonomy.</title>
        <authorList>
            <person name="Pan X."/>
        </authorList>
    </citation>
    <scope>NUCLEOTIDE SEQUENCE</scope>
    <source>
        <strain evidence="6">B2012</strain>
    </source>
</reference>
<dbReference type="InterPro" id="IPR051265">
    <property type="entry name" value="HIBADH-related_NP60_sf"/>
</dbReference>
<evidence type="ECO:0000256" key="3">
    <source>
        <dbReference type="PIRSR" id="PIRSR000103-1"/>
    </source>
</evidence>
<feature type="domain" description="6-phosphogluconate dehydrogenase NADP-binding" evidence="4">
    <location>
        <begin position="7"/>
        <end position="162"/>
    </location>
</feature>
<dbReference type="PROSITE" id="PS00895">
    <property type="entry name" value="3_HYDROXYISOBUT_DH"/>
    <property type="match status" value="1"/>
</dbReference>